<reference evidence="8" key="2">
    <citation type="submission" date="2023-06" db="EMBL/GenBank/DDBJ databases">
        <authorList>
            <person name="Kobayashi Y."/>
            <person name="Kayamori A."/>
            <person name="Aoki K."/>
            <person name="Shiwa Y."/>
            <person name="Fujita N."/>
            <person name="Sugita T."/>
            <person name="Iwasaki W."/>
            <person name="Tanaka N."/>
            <person name="Takashima M."/>
        </authorList>
    </citation>
    <scope>NUCLEOTIDE SEQUENCE</scope>
    <source>
        <strain evidence="8">HIS016</strain>
    </source>
</reference>
<keyword evidence="2" id="KW-0813">Transport</keyword>
<dbReference type="GO" id="GO:0006893">
    <property type="term" value="P:Golgi to plasma membrane transport"/>
    <property type="evidence" value="ECO:0007669"/>
    <property type="project" value="TreeGrafter"/>
</dbReference>
<feature type="compositionally biased region" description="Pro residues" evidence="5">
    <location>
        <begin position="1"/>
        <end position="12"/>
    </location>
</feature>
<dbReference type="Pfam" id="PF07393">
    <property type="entry name" value="Sec10_HB"/>
    <property type="match status" value="1"/>
</dbReference>
<dbReference type="GO" id="GO:0000145">
    <property type="term" value="C:exocyst"/>
    <property type="evidence" value="ECO:0007669"/>
    <property type="project" value="TreeGrafter"/>
</dbReference>
<evidence type="ECO:0000313" key="9">
    <source>
        <dbReference type="Proteomes" id="UP001222932"/>
    </source>
</evidence>
<dbReference type="InterPro" id="IPR009976">
    <property type="entry name" value="Sec10-like"/>
</dbReference>
<dbReference type="Proteomes" id="UP001222932">
    <property type="component" value="Unassembled WGS sequence"/>
</dbReference>
<evidence type="ECO:0000256" key="2">
    <source>
        <dbReference type="ARBA" id="ARBA00022448"/>
    </source>
</evidence>
<reference evidence="8" key="1">
    <citation type="journal article" date="2023" name="BMC Genomics">
        <title>Chromosome-level genome assemblies of Cutaneotrichosporon spp. (Trichosporonales, Basidiomycota) reveal imbalanced evolution between nucleotide sequences and chromosome synteny.</title>
        <authorList>
            <person name="Kobayashi Y."/>
            <person name="Kayamori A."/>
            <person name="Aoki K."/>
            <person name="Shiwa Y."/>
            <person name="Matsutani M."/>
            <person name="Fujita N."/>
            <person name="Sugita T."/>
            <person name="Iwasaki W."/>
            <person name="Tanaka N."/>
            <person name="Takashima M."/>
        </authorList>
    </citation>
    <scope>NUCLEOTIDE SEQUENCE</scope>
    <source>
        <strain evidence="8">HIS016</strain>
    </source>
</reference>
<evidence type="ECO:0000256" key="1">
    <source>
        <dbReference type="ARBA" id="ARBA00006572"/>
    </source>
</evidence>
<feature type="region of interest" description="Disordered" evidence="5">
    <location>
        <begin position="1"/>
        <end position="40"/>
    </location>
</feature>
<keyword evidence="3" id="KW-0268">Exocytosis</keyword>
<evidence type="ECO:0008006" key="10">
    <source>
        <dbReference type="Google" id="ProtNLM"/>
    </source>
</evidence>
<evidence type="ECO:0000259" key="7">
    <source>
        <dbReference type="Pfam" id="PF20667"/>
    </source>
</evidence>
<dbReference type="AlphaFoldDB" id="A0AAD3YCX6"/>
<dbReference type="GO" id="GO:0006887">
    <property type="term" value="P:exocytosis"/>
    <property type="evidence" value="ECO:0007669"/>
    <property type="project" value="UniProtKB-KW"/>
</dbReference>
<keyword evidence="4" id="KW-0175">Coiled coil</keyword>
<proteinExistence type="inferred from homology"/>
<evidence type="ECO:0000256" key="3">
    <source>
        <dbReference type="ARBA" id="ARBA00022483"/>
    </source>
</evidence>
<dbReference type="Pfam" id="PF20667">
    <property type="entry name" value="Sec10_N"/>
    <property type="match status" value="1"/>
</dbReference>
<comment type="caution">
    <text evidence="8">The sequence shown here is derived from an EMBL/GenBank/DDBJ whole genome shotgun (WGS) entry which is preliminary data.</text>
</comment>
<dbReference type="InterPro" id="IPR048627">
    <property type="entry name" value="Sec10_HB"/>
</dbReference>
<feature type="region of interest" description="Disordered" evidence="5">
    <location>
        <begin position="976"/>
        <end position="1021"/>
    </location>
</feature>
<feature type="compositionally biased region" description="Low complexity" evidence="5">
    <location>
        <begin position="979"/>
        <end position="994"/>
    </location>
</feature>
<feature type="domain" description="Exocyst complex component Sec10-like alpha-helical bundle" evidence="6">
    <location>
        <begin position="211"/>
        <end position="908"/>
    </location>
</feature>
<organism evidence="8 9">
    <name type="scientific">Cutaneotrichosporon spelunceum</name>
    <dbReference type="NCBI Taxonomy" id="1672016"/>
    <lineage>
        <taxon>Eukaryota</taxon>
        <taxon>Fungi</taxon>
        <taxon>Dikarya</taxon>
        <taxon>Basidiomycota</taxon>
        <taxon>Agaricomycotina</taxon>
        <taxon>Tremellomycetes</taxon>
        <taxon>Trichosporonales</taxon>
        <taxon>Trichosporonaceae</taxon>
        <taxon>Cutaneotrichosporon</taxon>
    </lineage>
</organism>
<name>A0AAD3YCX6_9TREE</name>
<dbReference type="EMBL" id="BTCM01000004">
    <property type="protein sequence ID" value="GMK57608.1"/>
    <property type="molecule type" value="Genomic_DNA"/>
</dbReference>
<dbReference type="InterPro" id="IPR048625">
    <property type="entry name" value="Sec10_N"/>
</dbReference>
<evidence type="ECO:0000259" key="6">
    <source>
        <dbReference type="Pfam" id="PF07393"/>
    </source>
</evidence>
<dbReference type="PANTHER" id="PTHR12100:SF0">
    <property type="entry name" value="EXOCYST COMPLEX COMPONENT 5"/>
    <property type="match status" value="1"/>
</dbReference>
<keyword evidence="9" id="KW-1185">Reference proteome</keyword>
<dbReference type="PANTHER" id="PTHR12100">
    <property type="entry name" value="SEC10"/>
    <property type="match status" value="1"/>
</dbReference>
<accession>A0AAD3YCX6</accession>
<gene>
    <name evidence="8" type="primary">SEC10</name>
    <name evidence="8" type="ORF">CspeluHIS016_0404420</name>
</gene>
<feature type="domain" description="Exocyst complex component Sec10 N-terminal" evidence="7">
    <location>
        <begin position="80"/>
        <end position="200"/>
    </location>
</feature>
<sequence>MSAPAPDTPPPRRPQRSVRLPPSRSENGALQTPPRRDPAVAKALQLSTFEQGAYSTEDFVSTLSEKLIAESKASTGPFDPVPFMQAFSPALDSLLALRSQVSERTKKMEGDVRRANREYGKRLRELDSGFEAVGGSFSHLESKMSDVGRTATRVGEQLESLHQTRSTAQAVSLLLSYYLSLVHQTSTTDDSTSPLEQLYAEKRTREGRIRLALVLRRLMAVAKDVADSASAAVSDAEAAAAKDGHMTIGDGSSPAHRNVLHRRAEKERADRVSSEVEKYCEKFEREMLKLFDRAFRRGDLMMAHCAQVLHDFNGGMSCVQVYVNQHDFFIKRDLMLEEAGASNGTEFWRSIGDPDAPPPDSEPGLAVMFKSIRDTVSEEVQIVKAVFPNPSAVLQVFLQRTFAQVIQQHIETLVNRAIGISTLAFLRVLHLTHAMCISLVEDLKGYEETLGVGPAKLTDAGTGPLAAMLDQALDEIYVPWLEGSRYLDSESKNIVELYGGLLSRFTRYHETVLKAKPNSLLDRVVGQVPTVQATAAISKYANLFTNTITSSATSAFSSDKAKAPAPEKPARSVSRLSVQGLQGLATPRPSLSRHDSLRNGTESPVERVDPADGVLAIPMAERMLRWHAEAIGRVVELSPSGEVPKNVMALSKVLSEAFGRSFTETALESRIVKLEQGDPRVEPDLGVLTVLKNANLVCQLWQRYSSTALMPLTSSAPVVRREMATFNQHNVVLLEGKINTLVQKAVDVIVSWLAQLLLKQRKNDYKPKNDELSFARTNTEPCDFICDFLGNLQEASNALSGKNREAFLLEVGVAFHSLLLDHYKKFPVNPTGGLMLTKDLASYQEAIAAYGIPALNDRFDMLRQLGNAFIVQPDVLRSYMTESHLGRIDGRLLRPYLQQRSDWSSFSARLVFDDAPDDSPTPSGISTPLAGSVGANARRAGHRLSAMSGVAGAGMAAGYARLREALREFENLTDDRKGATGTFTPTGAPPSAFTRTNSGASVANAPTRRPYANTFQYMPHH</sequence>
<comment type="similarity">
    <text evidence="1">Belongs to the SEC10 family.</text>
</comment>
<evidence type="ECO:0000256" key="5">
    <source>
        <dbReference type="SAM" id="MobiDB-lite"/>
    </source>
</evidence>
<evidence type="ECO:0000313" key="8">
    <source>
        <dbReference type="EMBL" id="GMK57608.1"/>
    </source>
</evidence>
<evidence type="ECO:0000256" key="4">
    <source>
        <dbReference type="ARBA" id="ARBA00023054"/>
    </source>
</evidence>
<protein>
    <recommendedName>
        <fullName evidence="10">Exocyst complex component Sec10</fullName>
    </recommendedName>
</protein>
<feature type="region of interest" description="Disordered" evidence="5">
    <location>
        <begin position="555"/>
        <end position="606"/>
    </location>
</feature>